<dbReference type="Proteomes" id="UP000315914">
    <property type="component" value="Unassembled WGS sequence"/>
</dbReference>
<dbReference type="EMBL" id="VITW01000002">
    <property type="protein sequence ID" value="TWB80814.1"/>
    <property type="molecule type" value="Genomic_DNA"/>
</dbReference>
<dbReference type="AlphaFoldDB" id="A0A560KFV2"/>
<keyword evidence="2" id="KW-1185">Reference proteome</keyword>
<proteinExistence type="predicted"/>
<evidence type="ECO:0000313" key="2">
    <source>
        <dbReference type="Proteomes" id="UP000315914"/>
    </source>
</evidence>
<accession>A0A560KFV2</accession>
<reference evidence="1 2" key="1">
    <citation type="submission" date="2019-06" db="EMBL/GenBank/DDBJ databases">
        <title>Genomic Encyclopedia of Type Strains, Phase IV (KMG-V): Genome sequencing to study the core and pangenomes of soil and plant-associated prokaryotes.</title>
        <authorList>
            <person name="Whitman W."/>
        </authorList>
    </citation>
    <scope>NUCLEOTIDE SEQUENCE [LARGE SCALE GENOMIC DNA]</scope>
    <source>
        <strain evidence="1 2">BR 10556</strain>
    </source>
</reference>
<protein>
    <submittedName>
        <fullName evidence="1">Uncharacterized protein</fullName>
    </submittedName>
</protein>
<gene>
    <name evidence="1" type="ORF">FBZ95_10231</name>
</gene>
<evidence type="ECO:0000313" key="1">
    <source>
        <dbReference type="EMBL" id="TWB80814.1"/>
    </source>
</evidence>
<name>A0A560KFV2_9BRAD</name>
<sequence length="132" mass="14967">MSLIDHQKRVMPVGDRHQVFQWCKIAIHAVETFDDNPYPTAPTLSAPLLNRVLNGLWIIMFADPKVGAAGSRALMNACVHKRVENEQITPLRQRCEDSKICNIAAAKEKRCLRSKKASRFRFESFVFLTIAA</sequence>
<organism evidence="1 2">
    <name type="scientific">Bradyrhizobium sacchari</name>
    <dbReference type="NCBI Taxonomy" id="1399419"/>
    <lineage>
        <taxon>Bacteria</taxon>
        <taxon>Pseudomonadati</taxon>
        <taxon>Pseudomonadota</taxon>
        <taxon>Alphaproteobacteria</taxon>
        <taxon>Hyphomicrobiales</taxon>
        <taxon>Nitrobacteraceae</taxon>
        <taxon>Bradyrhizobium</taxon>
    </lineage>
</organism>
<comment type="caution">
    <text evidence="1">The sequence shown here is derived from an EMBL/GenBank/DDBJ whole genome shotgun (WGS) entry which is preliminary data.</text>
</comment>